<dbReference type="PROSITE" id="PS00027">
    <property type="entry name" value="HOMEOBOX_1"/>
    <property type="match status" value="1"/>
</dbReference>
<organism evidence="13 14">
    <name type="scientific">Carnegiea gigantea</name>
    <dbReference type="NCBI Taxonomy" id="171969"/>
    <lineage>
        <taxon>Eukaryota</taxon>
        <taxon>Viridiplantae</taxon>
        <taxon>Streptophyta</taxon>
        <taxon>Embryophyta</taxon>
        <taxon>Tracheophyta</taxon>
        <taxon>Spermatophyta</taxon>
        <taxon>Magnoliopsida</taxon>
        <taxon>eudicotyledons</taxon>
        <taxon>Gunneridae</taxon>
        <taxon>Pentapetalae</taxon>
        <taxon>Caryophyllales</taxon>
        <taxon>Cactineae</taxon>
        <taxon>Cactaceae</taxon>
        <taxon>Cactoideae</taxon>
        <taxon>Echinocereeae</taxon>
        <taxon>Carnegiea</taxon>
    </lineage>
</organism>
<keyword evidence="14" id="KW-1185">Reference proteome</keyword>
<dbReference type="AlphaFoldDB" id="A0A9Q1K0M9"/>
<dbReference type="InterPro" id="IPR045224">
    <property type="entry name" value="HDZip_class_I_plant"/>
</dbReference>
<dbReference type="Gene3D" id="1.10.10.60">
    <property type="entry name" value="Homeodomain-like"/>
    <property type="match status" value="1"/>
</dbReference>
<evidence type="ECO:0000313" key="13">
    <source>
        <dbReference type="EMBL" id="KAJ8434573.1"/>
    </source>
</evidence>
<dbReference type="CDD" id="cd00086">
    <property type="entry name" value="homeodomain"/>
    <property type="match status" value="1"/>
</dbReference>
<evidence type="ECO:0000256" key="10">
    <source>
        <dbReference type="RuleBase" id="RU369038"/>
    </source>
</evidence>
<dbReference type="InterPro" id="IPR000047">
    <property type="entry name" value="HTH_motif"/>
</dbReference>
<dbReference type="GO" id="GO:0005634">
    <property type="term" value="C:nucleus"/>
    <property type="evidence" value="ECO:0007669"/>
    <property type="project" value="UniProtKB-SubCell"/>
</dbReference>
<evidence type="ECO:0000256" key="1">
    <source>
        <dbReference type="ARBA" id="ARBA00004123"/>
    </source>
</evidence>
<gene>
    <name evidence="13" type="ORF">Cgig2_012616</name>
</gene>
<dbReference type="InterPro" id="IPR001356">
    <property type="entry name" value="HD"/>
</dbReference>
<keyword evidence="2 10" id="KW-0805">Transcription regulation</keyword>
<dbReference type="PRINTS" id="PR00031">
    <property type="entry name" value="HTHREPRESSR"/>
</dbReference>
<evidence type="ECO:0000256" key="2">
    <source>
        <dbReference type="ARBA" id="ARBA00023015"/>
    </source>
</evidence>
<protein>
    <recommendedName>
        <fullName evidence="10">Homeobox-leucine zipper protein</fullName>
    </recommendedName>
    <alternativeName>
        <fullName evidence="10">HD-ZIP protein</fullName>
    </alternativeName>
    <alternativeName>
        <fullName evidence="10">Homeodomain transcription factor</fullName>
    </alternativeName>
</protein>
<evidence type="ECO:0000259" key="12">
    <source>
        <dbReference type="PROSITE" id="PS50071"/>
    </source>
</evidence>
<dbReference type="InterPro" id="IPR009057">
    <property type="entry name" value="Homeodomain-like_sf"/>
</dbReference>
<dbReference type="SUPFAM" id="SSF46689">
    <property type="entry name" value="Homeodomain-like"/>
    <property type="match status" value="1"/>
</dbReference>
<dbReference type="FunFam" id="1.10.10.60:FF:000144">
    <property type="entry name" value="homeobox-leucine zipper protein ATHB-6-like"/>
    <property type="match status" value="1"/>
</dbReference>
<accession>A0A9Q1K0M9</accession>
<evidence type="ECO:0000256" key="4">
    <source>
        <dbReference type="ARBA" id="ARBA00023155"/>
    </source>
</evidence>
<name>A0A9Q1K0M9_9CARY</name>
<dbReference type="PANTHER" id="PTHR24326:SF497">
    <property type="entry name" value="HOMEOBOX-LEUCINE ZIPPER PROTEIN HAT5"/>
    <property type="match status" value="1"/>
</dbReference>
<keyword evidence="3 8" id="KW-0238">DNA-binding</keyword>
<comment type="caution">
    <text evidence="13">The sequence shown here is derived from an EMBL/GenBank/DDBJ whole genome shotgun (WGS) entry which is preliminary data.</text>
</comment>
<dbReference type="SMART" id="SM00389">
    <property type="entry name" value="HOX"/>
    <property type="match status" value="1"/>
</dbReference>
<dbReference type="OrthoDB" id="6159439at2759"/>
<evidence type="ECO:0000313" key="14">
    <source>
        <dbReference type="Proteomes" id="UP001153076"/>
    </source>
</evidence>
<keyword evidence="4 8" id="KW-0371">Homeobox</keyword>
<evidence type="ECO:0000256" key="8">
    <source>
        <dbReference type="PROSITE-ProRule" id="PRU00108"/>
    </source>
</evidence>
<dbReference type="EMBL" id="JAKOGI010000468">
    <property type="protein sequence ID" value="KAJ8434573.1"/>
    <property type="molecule type" value="Genomic_DNA"/>
</dbReference>
<feature type="domain" description="Homeobox" evidence="12">
    <location>
        <begin position="62"/>
        <end position="122"/>
    </location>
</feature>
<keyword evidence="5 10" id="KW-0804">Transcription</keyword>
<evidence type="ECO:0000256" key="7">
    <source>
        <dbReference type="ARBA" id="ARBA00025748"/>
    </source>
</evidence>
<sequence length="287" mass="32539">MNSSRLFLDQSASHGSMLFLGSNNALCQVPRSVISMDENPARKRLFFASPEESIYNEEYSDEQLPEKKRRLTPEQVNLLEKSFEEENKLEPERKTELAKKLGLQPRQVAVWFQNRRARSKTKQLERDFDLLKAAYEGLLLNYQSLLKENDKLKSEVHSLTEKLHAKESNGLEGPTSGLMQEPPLDEPSKLTQQQHNKAEDGASSGSSGVENPYHHLVVDSTGDSYFDCLPPPPPPCLVAVHSEEDDISDDGRSSYFPFMFDVVATNHQVEEAEEEEGGQDLGWWVWS</sequence>
<dbReference type="Proteomes" id="UP001153076">
    <property type="component" value="Unassembled WGS sequence"/>
</dbReference>
<evidence type="ECO:0000256" key="6">
    <source>
        <dbReference type="ARBA" id="ARBA00023242"/>
    </source>
</evidence>
<proteinExistence type="inferred from homology"/>
<dbReference type="GO" id="GO:0000976">
    <property type="term" value="F:transcription cis-regulatory region binding"/>
    <property type="evidence" value="ECO:0007669"/>
    <property type="project" value="UniProtKB-ARBA"/>
</dbReference>
<feature type="DNA-binding region" description="Homeobox" evidence="8">
    <location>
        <begin position="64"/>
        <end position="123"/>
    </location>
</feature>
<reference evidence="13" key="1">
    <citation type="submission" date="2022-04" db="EMBL/GenBank/DDBJ databases">
        <title>Carnegiea gigantea Genome sequencing and assembly v2.</title>
        <authorList>
            <person name="Copetti D."/>
            <person name="Sanderson M.J."/>
            <person name="Burquez A."/>
            <person name="Wojciechowski M.F."/>
        </authorList>
    </citation>
    <scope>NUCLEOTIDE SEQUENCE</scope>
    <source>
        <strain evidence="13">SGP5-SGP5p</strain>
        <tissue evidence="13">Aerial part</tissue>
    </source>
</reference>
<dbReference type="InterPro" id="IPR017970">
    <property type="entry name" value="Homeobox_CS"/>
</dbReference>
<dbReference type="PANTHER" id="PTHR24326">
    <property type="entry name" value="HOMEOBOX-LEUCINE ZIPPER PROTEIN"/>
    <property type="match status" value="1"/>
</dbReference>
<comment type="function">
    <text evidence="10">Transcription factor.</text>
</comment>
<evidence type="ECO:0000256" key="3">
    <source>
        <dbReference type="ARBA" id="ARBA00023125"/>
    </source>
</evidence>
<evidence type="ECO:0000256" key="9">
    <source>
        <dbReference type="RuleBase" id="RU000682"/>
    </source>
</evidence>
<evidence type="ECO:0000256" key="11">
    <source>
        <dbReference type="SAM" id="MobiDB-lite"/>
    </source>
</evidence>
<dbReference type="PROSITE" id="PS50071">
    <property type="entry name" value="HOMEOBOX_2"/>
    <property type="match status" value="1"/>
</dbReference>
<dbReference type="Pfam" id="PF02183">
    <property type="entry name" value="HALZ"/>
    <property type="match status" value="1"/>
</dbReference>
<dbReference type="GO" id="GO:0000981">
    <property type="term" value="F:DNA-binding transcription factor activity, RNA polymerase II-specific"/>
    <property type="evidence" value="ECO:0007669"/>
    <property type="project" value="UniProtKB-UniRule"/>
</dbReference>
<comment type="subcellular location">
    <subcellularLocation>
        <location evidence="1 8 9">Nucleus</location>
    </subcellularLocation>
</comment>
<feature type="region of interest" description="Disordered" evidence="11">
    <location>
        <begin position="164"/>
        <end position="214"/>
    </location>
</feature>
<dbReference type="GO" id="GO:0045893">
    <property type="term" value="P:positive regulation of DNA-templated transcription"/>
    <property type="evidence" value="ECO:0007669"/>
    <property type="project" value="TreeGrafter"/>
</dbReference>
<dbReference type="Pfam" id="PF00046">
    <property type="entry name" value="Homeodomain"/>
    <property type="match status" value="1"/>
</dbReference>
<comment type="similarity">
    <text evidence="7 10">Belongs to the HD-ZIP homeobox family. Class I subfamily.</text>
</comment>
<evidence type="ECO:0000256" key="5">
    <source>
        <dbReference type="ARBA" id="ARBA00023163"/>
    </source>
</evidence>
<keyword evidence="6 8" id="KW-0539">Nucleus</keyword>
<dbReference type="InterPro" id="IPR003106">
    <property type="entry name" value="Leu_zip_homeo"/>
</dbReference>